<evidence type="ECO:0000313" key="18">
    <source>
        <dbReference type="Proteomes" id="UP000613740"/>
    </source>
</evidence>
<evidence type="ECO:0000256" key="9">
    <source>
        <dbReference type="ARBA" id="ARBA00023004"/>
    </source>
</evidence>
<feature type="transmembrane region" description="Helical" evidence="15">
    <location>
        <begin position="113"/>
        <end position="132"/>
    </location>
</feature>
<organism evidence="17 18">
    <name type="scientific">Chlamydomonas schloesseri</name>
    <dbReference type="NCBI Taxonomy" id="2026947"/>
    <lineage>
        <taxon>Eukaryota</taxon>
        <taxon>Viridiplantae</taxon>
        <taxon>Chlorophyta</taxon>
        <taxon>core chlorophytes</taxon>
        <taxon>Chlorophyceae</taxon>
        <taxon>CS clade</taxon>
        <taxon>Chlamydomonadales</taxon>
        <taxon>Chlamydomonadaceae</taxon>
        <taxon>Chlamydomonas</taxon>
    </lineage>
</organism>
<comment type="similarity">
    <text evidence="3 13">Belongs to the fatty acid desaturase type 1 family.</text>
</comment>
<dbReference type="Pfam" id="PF00487">
    <property type="entry name" value="FA_desaturase"/>
    <property type="match status" value="1"/>
</dbReference>
<keyword evidence="7 15" id="KW-1133">Transmembrane helix</keyword>
<dbReference type="PRINTS" id="PR00075">
    <property type="entry name" value="FACDDSATRASE"/>
</dbReference>
<accession>A0A835SVH6</accession>
<proteinExistence type="inferred from homology"/>
<evidence type="ECO:0000313" key="17">
    <source>
        <dbReference type="EMBL" id="KAG2433974.1"/>
    </source>
</evidence>
<sequence>MTQVRVAASSRLPHIVLRAAQQKQETATGATARPADSASEPVVERVSNSGGSRKAFAKAFTGLLGLKLARPEDLDPDTLRNPPFPRYTPLLSELSVQQLRPYFSNRTYTDTDVGYLAFFAAMHAVALVGGPLTYSPECLQLCLAGYVVTGMLGISMSYHRQLSHKSFRCVKPLEFFFAYCGALAFEGDPIEWSKMHRWHHLHSDTPADRHSPRDGLWHSHMGWLFDEALNSTRRDAQGNMKDSLSPPWFYKESPQFYGWLRDTYMYHQIGQGVFFYLWGGVPYLIWGFVIRVLFTMHMTWLVNSAVHIWGEQRYKSDDSSRNNWLVGLLVFGDGHHNNHHAFEYSAAHGLEWWEIDMSYYLIRALELAGLAWDVKRPSAAALAAKRLQ</sequence>
<keyword evidence="11 15" id="KW-0472">Membrane</keyword>
<comment type="pathway">
    <text evidence="2">Lipid metabolism.</text>
</comment>
<evidence type="ECO:0000256" key="12">
    <source>
        <dbReference type="ARBA" id="ARBA00023160"/>
    </source>
</evidence>
<comment type="domain">
    <text evidence="13">The histidine box domains are involved in binding the catalytic metal ions.</text>
</comment>
<keyword evidence="5 13" id="KW-0812">Transmembrane</keyword>
<dbReference type="PANTHER" id="PTHR11351">
    <property type="entry name" value="ACYL-COA DESATURASE"/>
    <property type="match status" value="1"/>
</dbReference>
<evidence type="ECO:0000256" key="2">
    <source>
        <dbReference type="ARBA" id="ARBA00005189"/>
    </source>
</evidence>
<keyword evidence="4 13" id="KW-0444">Lipid biosynthesis</keyword>
<evidence type="ECO:0000256" key="10">
    <source>
        <dbReference type="ARBA" id="ARBA00023098"/>
    </source>
</evidence>
<evidence type="ECO:0000256" key="3">
    <source>
        <dbReference type="ARBA" id="ARBA00009295"/>
    </source>
</evidence>
<keyword evidence="18" id="KW-1185">Reference proteome</keyword>
<evidence type="ECO:0000256" key="15">
    <source>
        <dbReference type="SAM" id="Phobius"/>
    </source>
</evidence>
<dbReference type="PANTHER" id="PTHR11351:SF31">
    <property type="entry name" value="DESATURASE 1, ISOFORM A-RELATED"/>
    <property type="match status" value="1"/>
</dbReference>
<feature type="transmembrane region" description="Helical" evidence="15">
    <location>
        <begin position="273"/>
        <end position="294"/>
    </location>
</feature>
<reference evidence="17" key="1">
    <citation type="journal article" date="2020" name="bioRxiv">
        <title>Comparative genomics of Chlamydomonas.</title>
        <authorList>
            <person name="Craig R.J."/>
            <person name="Hasan A.R."/>
            <person name="Ness R.W."/>
            <person name="Keightley P.D."/>
        </authorList>
    </citation>
    <scope>NUCLEOTIDE SEQUENCE</scope>
    <source>
        <strain evidence="17">CCAP 11/173</strain>
    </source>
</reference>
<evidence type="ECO:0000256" key="6">
    <source>
        <dbReference type="ARBA" id="ARBA00022832"/>
    </source>
</evidence>
<evidence type="ECO:0000256" key="11">
    <source>
        <dbReference type="ARBA" id="ARBA00023136"/>
    </source>
</evidence>
<comment type="subcellular location">
    <subcellularLocation>
        <location evidence="1">Membrane</location>
        <topology evidence="1">Multi-pass membrane protein</topology>
    </subcellularLocation>
</comment>
<evidence type="ECO:0000256" key="5">
    <source>
        <dbReference type="ARBA" id="ARBA00022692"/>
    </source>
</evidence>
<dbReference type="GO" id="GO:0042761">
    <property type="term" value="P:very long-chain fatty acid biosynthetic process"/>
    <property type="evidence" value="ECO:0007669"/>
    <property type="project" value="TreeGrafter"/>
</dbReference>
<keyword evidence="6" id="KW-0276">Fatty acid metabolism</keyword>
<gene>
    <name evidence="17" type="ORF">HYH02_012436</name>
</gene>
<keyword evidence="9" id="KW-0408">Iron</keyword>
<dbReference type="Proteomes" id="UP000613740">
    <property type="component" value="Unassembled WGS sequence"/>
</dbReference>
<comment type="caution">
    <text evidence="17">The sequence shown here is derived from an EMBL/GenBank/DDBJ whole genome shotgun (WGS) entry which is preliminary data.</text>
</comment>
<keyword evidence="8 13" id="KW-0560">Oxidoreductase</keyword>
<protein>
    <recommendedName>
        <fullName evidence="16">Fatty acid desaturase domain-containing protein</fullName>
    </recommendedName>
</protein>
<keyword evidence="12 13" id="KW-0275">Fatty acid biosynthesis</keyword>
<evidence type="ECO:0000256" key="4">
    <source>
        <dbReference type="ARBA" id="ARBA00022516"/>
    </source>
</evidence>
<dbReference type="InterPro" id="IPR005804">
    <property type="entry name" value="FA_desaturase_dom"/>
</dbReference>
<dbReference type="GO" id="GO:0005789">
    <property type="term" value="C:endoplasmic reticulum membrane"/>
    <property type="evidence" value="ECO:0007669"/>
    <property type="project" value="TreeGrafter"/>
</dbReference>
<evidence type="ECO:0000256" key="14">
    <source>
        <dbReference type="SAM" id="MobiDB-lite"/>
    </source>
</evidence>
<dbReference type="EMBL" id="JAEHOD010000059">
    <property type="protein sequence ID" value="KAG2433974.1"/>
    <property type="molecule type" value="Genomic_DNA"/>
</dbReference>
<feature type="region of interest" description="Disordered" evidence="14">
    <location>
        <begin position="21"/>
        <end position="46"/>
    </location>
</feature>
<dbReference type="GO" id="GO:0016717">
    <property type="term" value="F:oxidoreductase activity, acting on paired donors, with oxidation of a pair of donors resulting in the reduction of molecular oxygen to two molecules of water"/>
    <property type="evidence" value="ECO:0007669"/>
    <property type="project" value="InterPro"/>
</dbReference>
<evidence type="ECO:0000256" key="7">
    <source>
        <dbReference type="ARBA" id="ARBA00022989"/>
    </source>
</evidence>
<name>A0A835SVH6_9CHLO</name>
<evidence type="ECO:0000256" key="8">
    <source>
        <dbReference type="ARBA" id="ARBA00023002"/>
    </source>
</evidence>
<feature type="transmembrane region" description="Helical" evidence="15">
    <location>
        <begin position="138"/>
        <end position="158"/>
    </location>
</feature>
<dbReference type="OrthoDB" id="10260134at2759"/>
<keyword evidence="10" id="KW-0443">Lipid metabolism</keyword>
<dbReference type="InterPro" id="IPR015876">
    <property type="entry name" value="Acyl-CoA_DS"/>
</dbReference>
<evidence type="ECO:0000256" key="1">
    <source>
        <dbReference type="ARBA" id="ARBA00004141"/>
    </source>
</evidence>
<evidence type="ECO:0000256" key="13">
    <source>
        <dbReference type="RuleBase" id="RU000581"/>
    </source>
</evidence>
<evidence type="ECO:0000259" key="16">
    <source>
        <dbReference type="Pfam" id="PF00487"/>
    </source>
</evidence>
<dbReference type="CDD" id="cd03505">
    <property type="entry name" value="Delta9-FADS-like"/>
    <property type="match status" value="1"/>
</dbReference>
<comment type="cofactor">
    <cofactor evidence="13">
        <name>Fe(2+)</name>
        <dbReference type="ChEBI" id="CHEBI:29033"/>
    </cofactor>
</comment>
<feature type="domain" description="Fatty acid desaturase" evidence="16">
    <location>
        <begin position="143"/>
        <end position="363"/>
    </location>
</feature>
<dbReference type="AlphaFoldDB" id="A0A835SVH6"/>